<evidence type="ECO:0000313" key="2">
    <source>
        <dbReference type="Proteomes" id="UP001497700"/>
    </source>
</evidence>
<dbReference type="EMBL" id="MU393493">
    <property type="protein sequence ID" value="KAI4864000.1"/>
    <property type="molecule type" value="Genomic_DNA"/>
</dbReference>
<evidence type="ECO:0000313" key="1">
    <source>
        <dbReference type="EMBL" id="KAI4864000.1"/>
    </source>
</evidence>
<gene>
    <name evidence="1" type="ORF">F4820DRAFT_425071</name>
</gene>
<dbReference type="Proteomes" id="UP001497700">
    <property type="component" value="Unassembled WGS sequence"/>
</dbReference>
<proteinExistence type="predicted"/>
<name>A0ACB9YYL0_9PEZI</name>
<organism evidence="1 2">
    <name type="scientific">Hypoxylon rubiginosum</name>
    <dbReference type="NCBI Taxonomy" id="110542"/>
    <lineage>
        <taxon>Eukaryota</taxon>
        <taxon>Fungi</taxon>
        <taxon>Dikarya</taxon>
        <taxon>Ascomycota</taxon>
        <taxon>Pezizomycotina</taxon>
        <taxon>Sordariomycetes</taxon>
        <taxon>Xylariomycetidae</taxon>
        <taxon>Xylariales</taxon>
        <taxon>Hypoxylaceae</taxon>
        <taxon>Hypoxylon</taxon>
    </lineage>
</organism>
<comment type="caution">
    <text evidence="1">The sequence shown here is derived from an EMBL/GenBank/DDBJ whole genome shotgun (WGS) entry which is preliminary data.</text>
</comment>
<accession>A0ACB9YYL0</accession>
<protein>
    <submittedName>
        <fullName evidence="1">Uncharacterized protein</fullName>
    </submittedName>
</protein>
<reference evidence="1 2" key="1">
    <citation type="journal article" date="2022" name="New Phytol.">
        <title>Ecological generalism drives hyperdiversity of secondary metabolite gene clusters in xylarialean endophytes.</title>
        <authorList>
            <person name="Franco M.E.E."/>
            <person name="Wisecaver J.H."/>
            <person name="Arnold A.E."/>
            <person name="Ju Y.M."/>
            <person name="Slot J.C."/>
            <person name="Ahrendt S."/>
            <person name="Moore L.P."/>
            <person name="Eastman K.E."/>
            <person name="Scott K."/>
            <person name="Konkel Z."/>
            <person name="Mondo S.J."/>
            <person name="Kuo A."/>
            <person name="Hayes R.D."/>
            <person name="Haridas S."/>
            <person name="Andreopoulos B."/>
            <person name="Riley R."/>
            <person name="LaButti K."/>
            <person name="Pangilinan J."/>
            <person name="Lipzen A."/>
            <person name="Amirebrahimi M."/>
            <person name="Yan J."/>
            <person name="Adam C."/>
            <person name="Keymanesh K."/>
            <person name="Ng V."/>
            <person name="Louie K."/>
            <person name="Northen T."/>
            <person name="Drula E."/>
            <person name="Henrissat B."/>
            <person name="Hsieh H.M."/>
            <person name="Youens-Clark K."/>
            <person name="Lutzoni F."/>
            <person name="Miadlikowska J."/>
            <person name="Eastwood D.C."/>
            <person name="Hamelin R.C."/>
            <person name="Grigoriev I.V."/>
            <person name="U'Ren J.M."/>
        </authorList>
    </citation>
    <scope>NUCLEOTIDE SEQUENCE [LARGE SCALE GENOMIC DNA]</scope>
    <source>
        <strain evidence="1 2">CBS 119005</strain>
    </source>
</reference>
<sequence length="415" mass="46291">MTSNVTLPQGTKNHGDPSILCLPPNWTDYFTFYAANYLVHIATIVSEPGQTMLETICHSTMAFFMPGYGALRAVNFLISNATISGKNNLQKAAKAGALCMLVAWKDLDHVCNNRLGRDDSWFTKNFLIEGYPEFVPHGRKVQGNCSFDERIYCLIKVPPHIPLKEYYPGPARSQEENSSETQHIPAEDIEVTPVSDGLKVAVSIYQVIWGIATLYEVRGNQITLYGYGAFGLTVVPYAWMSLVNLATNLLRPTYQVMYLIYTPDLDNVPYASGMVASIDRPWEPREDIPKLSLDRRHPWGARRIALLYIFGCLLAALVPLAVVGGFSGFRQGSELTYDQNWILSWYIVSPISSIAFYWLFVTTHPRFPREGDQKENDTGNPISLLIGFLSLGIPAVGGMVVVADMLKDFGICARL</sequence>
<keyword evidence="2" id="KW-1185">Reference proteome</keyword>